<comment type="caution">
    <text evidence="2">The sequence shown here is derived from an EMBL/GenBank/DDBJ whole genome shotgun (WGS) entry which is preliminary data.</text>
</comment>
<feature type="region of interest" description="Disordered" evidence="1">
    <location>
        <begin position="1"/>
        <end position="25"/>
    </location>
</feature>
<organism evidence="2 3">
    <name type="scientific">Rhinolophus ferrumequinum</name>
    <name type="common">Greater horseshoe bat</name>
    <dbReference type="NCBI Taxonomy" id="59479"/>
    <lineage>
        <taxon>Eukaryota</taxon>
        <taxon>Metazoa</taxon>
        <taxon>Chordata</taxon>
        <taxon>Craniata</taxon>
        <taxon>Vertebrata</taxon>
        <taxon>Euteleostomi</taxon>
        <taxon>Mammalia</taxon>
        <taxon>Eutheria</taxon>
        <taxon>Laurasiatheria</taxon>
        <taxon>Chiroptera</taxon>
        <taxon>Yinpterochiroptera</taxon>
        <taxon>Rhinolophoidea</taxon>
        <taxon>Rhinolophidae</taxon>
        <taxon>Rhinolophinae</taxon>
        <taxon>Rhinolophus</taxon>
    </lineage>
</organism>
<dbReference type="Proteomes" id="UP000585614">
    <property type="component" value="Unassembled WGS sequence"/>
</dbReference>
<dbReference type="EMBL" id="JACAGC010000009">
    <property type="protein sequence ID" value="KAF6344909.1"/>
    <property type="molecule type" value="Genomic_DNA"/>
</dbReference>
<reference evidence="2 3" key="1">
    <citation type="journal article" date="2020" name="Nature">
        <title>Six reference-quality genomes reveal evolution of bat adaptations.</title>
        <authorList>
            <person name="Jebb D."/>
            <person name="Huang Z."/>
            <person name="Pippel M."/>
            <person name="Hughes G.M."/>
            <person name="Lavrichenko K."/>
            <person name="Devanna P."/>
            <person name="Winkler S."/>
            <person name="Jermiin L.S."/>
            <person name="Skirmuntt E.C."/>
            <person name="Katzourakis A."/>
            <person name="Burkitt-Gray L."/>
            <person name="Ray D.A."/>
            <person name="Sullivan K.A.M."/>
            <person name="Roscito J.G."/>
            <person name="Kirilenko B.M."/>
            <person name="Davalos L.M."/>
            <person name="Corthals A.P."/>
            <person name="Power M.L."/>
            <person name="Jones G."/>
            <person name="Ransome R.D."/>
            <person name="Dechmann D.K.N."/>
            <person name="Locatelli A.G."/>
            <person name="Puechmaille S.J."/>
            <person name="Fedrigo O."/>
            <person name="Jarvis E.D."/>
            <person name="Hiller M."/>
            <person name="Vernes S.C."/>
            <person name="Myers E.W."/>
            <person name="Teeling E.C."/>
        </authorList>
    </citation>
    <scope>NUCLEOTIDE SEQUENCE [LARGE SCALE GENOMIC DNA]</scope>
    <source>
        <strain evidence="2">MRhiFer1</strain>
        <tissue evidence="2">Lung</tissue>
    </source>
</reference>
<protein>
    <submittedName>
        <fullName evidence="2">Uncharacterized protein</fullName>
    </submittedName>
</protein>
<proteinExistence type="predicted"/>
<gene>
    <name evidence="2" type="ORF">mRhiFer1_010279</name>
</gene>
<name>A0A7J7X5E0_RHIFE</name>
<dbReference type="AlphaFoldDB" id="A0A7J7X5E0"/>
<evidence type="ECO:0000313" key="2">
    <source>
        <dbReference type="EMBL" id="KAF6344909.1"/>
    </source>
</evidence>
<evidence type="ECO:0000313" key="3">
    <source>
        <dbReference type="Proteomes" id="UP000585614"/>
    </source>
</evidence>
<accession>A0A7J7X5E0</accession>
<sequence length="160" mass="17492">MHRCLLSPYSRGETRPQEPPFGPGRGLSKAVAAEITCGRGCGEGGICVGLGRQGALCSRAQVGKYIGQALSCTHPPRSQASNAFCPGKKRRHCVHWLHSKRNIPVVLLFGTAPFFKKEKSRCENLSPIPTHLAHQVQISCCLHNINESMNPSMIHRSLIQ</sequence>
<evidence type="ECO:0000256" key="1">
    <source>
        <dbReference type="SAM" id="MobiDB-lite"/>
    </source>
</evidence>